<name>A0A3B0XFQ3_9ZZZZ</name>
<dbReference type="AlphaFoldDB" id="A0A3B0XFQ3"/>
<accession>A0A3B0XFQ3</accession>
<gene>
    <name evidence="1" type="ORF">MNBD_GAMMA11-3402</name>
</gene>
<organism evidence="1">
    <name type="scientific">hydrothermal vent metagenome</name>
    <dbReference type="NCBI Taxonomy" id="652676"/>
    <lineage>
        <taxon>unclassified sequences</taxon>
        <taxon>metagenomes</taxon>
        <taxon>ecological metagenomes</taxon>
    </lineage>
</organism>
<proteinExistence type="predicted"/>
<dbReference type="EMBL" id="UOFG01000124">
    <property type="protein sequence ID" value="VAW60429.1"/>
    <property type="molecule type" value="Genomic_DNA"/>
</dbReference>
<reference evidence="1" key="1">
    <citation type="submission" date="2018-06" db="EMBL/GenBank/DDBJ databases">
        <authorList>
            <person name="Zhirakovskaya E."/>
        </authorList>
    </citation>
    <scope>NUCLEOTIDE SEQUENCE</scope>
</reference>
<protein>
    <submittedName>
        <fullName evidence="1">Uncharacterized protein</fullName>
    </submittedName>
</protein>
<sequence length="109" mass="12599">MRRARTVDEYVAMVKEGLYEIDDMRAAIEYDEEGMGASIAYIDDIENCLKDVFEQMKSGDYCWNTGDLPYIRVIRELDDGVVPFRPLLLRINDTHKNGLEDSDKDEEQG</sequence>
<evidence type="ECO:0000313" key="1">
    <source>
        <dbReference type="EMBL" id="VAW60429.1"/>
    </source>
</evidence>